<reference key="1">
    <citation type="submission" date="2010-09" db="EMBL/GenBank/DDBJ databases">
        <title>Complete sequence of Caldicellulosiruptor hydrothermalis 108.</title>
        <authorList>
            <consortium name="US DOE Joint Genome Institute"/>
            <person name="Lucas S."/>
            <person name="Copeland A."/>
            <person name="Lapidus A."/>
            <person name="Cheng J.-F."/>
            <person name="Bruce D."/>
            <person name="Goodwin L."/>
            <person name="Pitluck S."/>
            <person name="Davenport K."/>
            <person name="Detter J.C."/>
            <person name="Han C."/>
            <person name="Tapia R."/>
            <person name="Land M."/>
            <person name="Hauser L."/>
            <person name="Chang Y.-J."/>
            <person name="Jeffries C."/>
            <person name="Kyrpides N."/>
            <person name="Ivanova N."/>
            <person name="Mikhailova N."/>
            <person name="Blumer-Schuette S.E."/>
            <person name="Kelly R.M."/>
            <person name="Woyke T."/>
        </authorList>
    </citation>
    <scope>NUCLEOTIDE SEQUENCE</scope>
    <source>
        <strain>108</strain>
    </source>
</reference>
<protein>
    <submittedName>
        <fullName evidence="1">Uncharacterized protein</fullName>
    </submittedName>
</protein>
<dbReference type="HOGENOM" id="CLU_2435301_0_0_9"/>
<dbReference type="KEGG" id="chd:Calhy_0786"/>
<evidence type="ECO:0000313" key="2">
    <source>
        <dbReference type="Proteomes" id="UP000006890"/>
    </source>
</evidence>
<sequence length="90" mass="10121">MILHFNKPNNLDQLHDELLKNNIIPERVEGKENDIWITISDDTSENVITLINQIVESHIPQPKPKEFTLEQRIADLEQAIALIVGGGLGA</sequence>
<gene>
    <name evidence="1" type="ordered locus">Calhy_0786</name>
</gene>
<dbReference type="EMBL" id="CP002219">
    <property type="protein sequence ID" value="ADQ06523.1"/>
    <property type="molecule type" value="Genomic_DNA"/>
</dbReference>
<dbReference type="Proteomes" id="UP000006890">
    <property type="component" value="Chromosome"/>
</dbReference>
<accession>E4QE29</accession>
<evidence type="ECO:0000313" key="1">
    <source>
        <dbReference type="EMBL" id="ADQ06523.1"/>
    </source>
</evidence>
<organism evidence="1 2">
    <name type="scientific">Caldicellulosiruptor hydrothermalis (strain DSM 18901 / VKM B-2411 / 108)</name>
    <dbReference type="NCBI Taxonomy" id="632292"/>
    <lineage>
        <taxon>Bacteria</taxon>
        <taxon>Bacillati</taxon>
        <taxon>Bacillota</taxon>
        <taxon>Bacillota incertae sedis</taxon>
        <taxon>Caldicellulosiruptorales</taxon>
        <taxon>Caldicellulosiruptoraceae</taxon>
        <taxon>Caldicellulosiruptor</taxon>
    </lineage>
</organism>
<name>E4QE29_CALH1</name>
<dbReference type="RefSeq" id="WP_013402723.1">
    <property type="nucleotide sequence ID" value="NC_014652.1"/>
</dbReference>
<dbReference type="STRING" id="632292.Calhy_0786"/>
<dbReference type="AlphaFoldDB" id="E4QE29"/>
<proteinExistence type="predicted"/>
<reference evidence="1 2" key="2">
    <citation type="journal article" date="2011" name="J. Bacteriol.">
        <title>Complete genome sequences for the anaerobic, extremely thermophilic plant biomass-degrading bacteria Caldicellulosiruptor hydrothermalis, Caldicellulosiruptor kristjanssonii, Caldicellulosiruptor kronotskyensis, Caldicellulosiruptor owensenis, and Caldicellulosiruptor lactoaceticus.</title>
        <authorList>
            <person name="Blumer-Schuette S.E."/>
            <person name="Ozdemir I."/>
            <person name="Mistry D."/>
            <person name="Lucas S."/>
            <person name="Lapidus A."/>
            <person name="Cheng J.F."/>
            <person name="Goodwin L.A."/>
            <person name="Pitluck S."/>
            <person name="Land M.L."/>
            <person name="Hauser L.J."/>
            <person name="Woyke T."/>
            <person name="Mikhailova N."/>
            <person name="Pati A."/>
            <person name="Kyrpides N.C."/>
            <person name="Ivanova N."/>
            <person name="Detter J.C."/>
            <person name="Walston-Davenport K."/>
            <person name="Han S."/>
            <person name="Adams M.W."/>
            <person name="Kelly R.M."/>
        </authorList>
    </citation>
    <scope>NUCLEOTIDE SEQUENCE [LARGE SCALE GENOMIC DNA]</scope>
    <source>
        <strain evidence="2">DSM 18901 / VKM B-2411 / 108</strain>
    </source>
</reference>
<keyword evidence="2" id="KW-1185">Reference proteome</keyword>